<dbReference type="GO" id="GO:0003995">
    <property type="term" value="F:acyl-CoA dehydrogenase activity"/>
    <property type="evidence" value="ECO:0007669"/>
    <property type="project" value="InterPro"/>
</dbReference>
<evidence type="ECO:0000256" key="3">
    <source>
        <dbReference type="ARBA" id="ARBA00022630"/>
    </source>
</evidence>
<comment type="similarity">
    <text evidence="2 5">Belongs to the acyl-CoA dehydrogenase family.</text>
</comment>
<dbReference type="InterPro" id="IPR036250">
    <property type="entry name" value="AcylCo_DH-like_C"/>
</dbReference>
<feature type="domain" description="Acyl-CoA oxidase/dehydrogenase middle" evidence="7">
    <location>
        <begin position="185"/>
        <end position="280"/>
    </location>
</feature>
<dbReference type="InterPro" id="IPR009075">
    <property type="entry name" value="AcylCo_DH/oxidase_C"/>
</dbReference>
<dbReference type="InterPro" id="IPR009100">
    <property type="entry name" value="AcylCoA_DH/oxidase_NM_dom_sf"/>
</dbReference>
<feature type="domain" description="Adaptive response protein AidB N-terminal" evidence="8">
    <location>
        <begin position="17"/>
        <end position="170"/>
    </location>
</feature>
<dbReference type="PANTHER" id="PTHR42707">
    <property type="entry name" value="ACYL-COA DEHYDROGENASE"/>
    <property type="match status" value="1"/>
</dbReference>
<sequence>MVPRDPRTQLRTHEVTNQAPPLVGYDVADDPALLGALKTFGAGWAIDEVRSFGREIGRDDVLELARQANRFPPELKLFDRYGQRIDEVDFHPAYHALMTIAMRGQIHARGWRDAKPGAQVVRTALAYLMNQIESGVCCPMAMTCAIVPALRNEPALAKIWEPRFTATDYDGRAIPANEKSACTAGMAMTEKQGGSDVRANTTRAEPLDAARNEFRLTGHKWFCSAPMSDAFLTLAYTDAGLTCFFVPRWTPDGARNAIQLQRLKDKLGNKSNASSEIEYDGAWAQRVGPEGRGVATIIDMVQQTRLDCVLGSAGLIRQATLQAAHHARHRSAFQKRLIDQPAMRAVLADLTLEAEAATWLALRLGAALEDPNQRAFARVATAIGKYWVCKRAPHAVYEAMECLGGAGYVEETVLPRLYREAPVNSIWEGSGNVIALDVLRAFAREPESVAALRAELDTARGGDAAYDAALDATLAALGNKDDVERRARYLTERLAVLLQASLLLRHAPRAIADAFVAWRLREPAATFGAAAPAIDLDAVLGRMPSP</sequence>
<evidence type="ECO:0000256" key="5">
    <source>
        <dbReference type="RuleBase" id="RU362125"/>
    </source>
</evidence>
<dbReference type="AlphaFoldDB" id="A0A8S8XFQ9"/>
<dbReference type="InterPro" id="IPR006091">
    <property type="entry name" value="Acyl-CoA_Oxase/DH_mid-dom"/>
</dbReference>
<evidence type="ECO:0000256" key="1">
    <source>
        <dbReference type="ARBA" id="ARBA00001974"/>
    </source>
</evidence>
<accession>A0A8S8XFQ9</accession>
<protein>
    <submittedName>
        <fullName evidence="9">Acyl-CoA dehydrogenase</fullName>
    </submittedName>
</protein>
<dbReference type="SUPFAM" id="SSF47203">
    <property type="entry name" value="Acyl-CoA dehydrogenase C-terminal domain-like"/>
    <property type="match status" value="1"/>
</dbReference>
<dbReference type="EMBL" id="BOPV01000001">
    <property type="protein sequence ID" value="GIL40056.1"/>
    <property type="molecule type" value="Genomic_DNA"/>
</dbReference>
<comment type="cofactor">
    <cofactor evidence="1 5">
        <name>FAD</name>
        <dbReference type="ChEBI" id="CHEBI:57692"/>
    </cofactor>
</comment>
<dbReference type="Proteomes" id="UP000681075">
    <property type="component" value="Unassembled WGS sequence"/>
</dbReference>
<dbReference type="Gene3D" id="1.20.140.10">
    <property type="entry name" value="Butyryl-CoA Dehydrogenase, subunit A, domain 3"/>
    <property type="match status" value="1"/>
</dbReference>
<evidence type="ECO:0000313" key="10">
    <source>
        <dbReference type="Proteomes" id="UP000681075"/>
    </source>
</evidence>
<evidence type="ECO:0000259" key="7">
    <source>
        <dbReference type="Pfam" id="PF02770"/>
    </source>
</evidence>
<proteinExistence type="inferred from homology"/>
<reference evidence="9" key="1">
    <citation type="submission" date="2021-02" db="EMBL/GenBank/DDBJ databases">
        <title>Genome sequence of Rhodospirillales sp. strain TMPK1 isolated from soil.</title>
        <authorList>
            <person name="Nakai R."/>
            <person name="Kusada H."/>
            <person name="Tamaki H."/>
        </authorList>
    </citation>
    <scope>NUCLEOTIDE SEQUENCE</scope>
    <source>
        <strain evidence="9">TMPK1</strain>
    </source>
</reference>
<dbReference type="InterPro" id="IPR052904">
    <property type="entry name" value="Acyl-CoA_dehydrogenase-like"/>
</dbReference>
<keyword evidence="4 5" id="KW-0274">FAD</keyword>
<dbReference type="Gene3D" id="2.40.110.20">
    <property type="match status" value="1"/>
</dbReference>
<evidence type="ECO:0000256" key="2">
    <source>
        <dbReference type="ARBA" id="ARBA00009347"/>
    </source>
</evidence>
<dbReference type="SUPFAM" id="SSF56645">
    <property type="entry name" value="Acyl-CoA dehydrogenase NM domain-like"/>
    <property type="match status" value="1"/>
</dbReference>
<gene>
    <name evidence="9" type="ORF">TMPK1_22930</name>
</gene>
<dbReference type="InterPro" id="IPR006089">
    <property type="entry name" value="Acyl-CoA_DH_CS"/>
</dbReference>
<evidence type="ECO:0000259" key="6">
    <source>
        <dbReference type="Pfam" id="PF00441"/>
    </source>
</evidence>
<dbReference type="PANTHER" id="PTHR42707:SF3">
    <property type="entry name" value="ACYL-COA DEHYDROGENASE AIDB-RELATED"/>
    <property type="match status" value="1"/>
</dbReference>
<dbReference type="PROSITE" id="PS00073">
    <property type="entry name" value="ACYL_COA_DH_2"/>
    <property type="match status" value="1"/>
</dbReference>
<dbReference type="RefSeq" id="WP_420243164.1">
    <property type="nucleotide sequence ID" value="NZ_BOPV01000001.1"/>
</dbReference>
<evidence type="ECO:0000313" key="9">
    <source>
        <dbReference type="EMBL" id="GIL40056.1"/>
    </source>
</evidence>
<organism evidence="9 10">
    <name type="scientific">Roseiterribacter gracilis</name>
    <dbReference type="NCBI Taxonomy" id="2812848"/>
    <lineage>
        <taxon>Bacteria</taxon>
        <taxon>Pseudomonadati</taxon>
        <taxon>Pseudomonadota</taxon>
        <taxon>Alphaproteobacteria</taxon>
        <taxon>Rhodospirillales</taxon>
        <taxon>Roseiterribacteraceae</taxon>
        <taxon>Roseiterribacter</taxon>
    </lineage>
</organism>
<dbReference type="Pfam" id="PF02770">
    <property type="entry name" value="Acyl-CoA_dh_M"/>
    <property type="match status" value="1"/>
</dbReference>
<keyword evidence="10" id="KW-1185">Reference proteome</keyword>
<keyword evidence="3 5" id="KW-0285">Flavoprotein</keyword>
<dbReference type="InterPro" id="IPR041504">
    <property type="entry name" value="AidB_N"/>
</dbReference>
<evidence type="ECO:0000256" key="4">
    <source>
        <dbReference type="ARBA" id="ARBA00022827"/>
    </source>
</evidence>
<dbReference type="Pfam" id="PF00441">
    <property type="entry name" value="Acyl-CoA_dh_1"/>
    <property type="match status" value="1"/>
</dbReference>
<dbReference type="Gene3D" id="6.10.250.600">
    <property type="match status" value="1"/>
</dbReference>
<name>A0A8S8XFQ9_9PROT</name>
<feature type="domain" description="Acyl-CoA dehydrogenase/oxidase C-terminal" evidence="6">
    <location>
        <begin position="291"/>
        <end position="441"/>
    </location>
</feature>
<evidence type="ECO:0000259" key="8">
    <source>
        <dbReference type="Pfam" id="PF18158"/>
    </source>
</evidence>
<comment type="caution">
    <text evidence="9">The sequence shown here is derived from an EMBL/GenBank/DDBJ whole genome shotgun (WGS) entry which is preliminary data.</text>
</comment>
<dbReference type="Pfam" id="PF18158">
    <property type="entry name" value="AidB_N"/>
    <property type="match status" value="1"/>
</dbReference>
<keyword evidence="5" id="KW-0560">Oxidoreductase</keyword>